<dbReference type="Proteomes" id="UP000626109">
    <property type="component" value="Unassembled WGS sequence"/>
</dbReference>
<name>A0A813K0Z7_POLGL</name>
<feature type="region of interest" description="Disordered" evidence="1">
    <location>
        <begin position="72"/>
        <end position="155"/>
    </location>
</feature>
<evidence type="ECO:0000256" key="1">
    <source>
        <dbReference type="SAM" id="MobiDB-lite"/>
    </source>
</evidence>
<dbReference type="PANTHER" id="PTHR20875">
    <property type="entry name" value="EF-HAND CALCIUM-BINDING DOMAIN-CONTAINING PROTEIN 6-RELATED"/>
    <property type="match status" value="1"/>
</dbReference>
<dbReference type="SUPFAM" id="SSF47473">
    <property type="entry name" value="EF-hand"/>
    <property type="match status" value="1"/>
</dbReference>
<dbReference type="EMBL" id="CAJNNW010026899">
    <property type="protein sequence ID" value="CAE8688479.1"/>
    <property type="molecule type" value="Genomic_DNA"/>
</dbReference>
<reference evidence="2" key="1">
    <citation type="submission" date="2021-02" db="EMBL/GenBank/DDBJ databases">
        <authorList>
            <person name="Dougan E. K."/>
            <person name="Rhodes N."/>
            <person name="Thang M."/>
            <person name="Chan C."/>
        </authorList>
    </citation>
    <scope>NUCLEOTIDE SEQUENCE</scope>
</reference>
<protein>
    <submittedName>
        <fullName evidence="2">Uncharacterized protein</fullName>
    </submittedName>
</protein>
<dbReference type="InterPro" id="IPR052603">
    <property type="entry name" value="EFCB6"/>
</dbReference>
<dbReference type="InterPro" id="IPR011992">
    <property type="entry name" value="EF-hand-dom_pair"/>
</dbReference>
<dbReference type="Gene3D" id="1.10.238.10">
    <property type="entry name" value="EF-hand"/>
    <property type="match status" value="1"/>
</dbReference>
<feature type="compositionally biased region" description="Polar residues" evidence="1">
    <location>
        <begin position="133"/>
        <end position="155"/>
    </location>
</feature>
<feature type="compositionally biased region" description="Polar residues" evidence="1">
    <location>
        <begin position="115"/>
        <end position="125"/>
    </location>
</feature>
<feature type="non-terminal residue" evidence="2">
    <location>
        <position position="457"/>
    </location>
</feature>
<sequence>QNAFLRRFPFTHDLPEEDVQVLIRRYSDQSGVVHLHALELDVLQILDEAEKALLPASGIGIDEDNTFRQSFSQKENSFRQSFSQKVPTSPFSQVPEDTGPYRPTIQQQLQQRQRPSSASTTSSRFTDVRNRPMSAQGSYSRLPSQAQEGYSRLTSDATQEVTAFEQVTELPAERSLRQRPMTASASYSRLQTASAPQASAVQRPSSAMSGSRSAACFASPSSPYSVKPSCEEVMAKVQSIVAKRRMRLYDRFQDFDRLRKGACAPSQFRTTLAIMRIDLSNAELEVLEEKYKLVSPGVWDGKPFFAYKDFCRDVADSAGKASPDTKTLRVSSSAALQRLLAVLRSKLRCRRLDLLGAFEDIFIGGYVGRTMLLRVLSMQKIDVKDNDVDLLYSAFSDAHGFNFRAFCDVVDPFIVGEKDLGESLKLEVRKPTTRYFNPRGTIVPHQGTRAASAPSGR</sequence>
<organism evidence="2 3">
    <name type="scientific">Polarella glacialis</name>
    <name type="common">Dinoflagellate</name>
    <dbReference type="NCBI Taxonomy" id="89957"/>
    <lineage>
        <taxon>Eukaryota</taxon>
        <taxon>Sar</taxon>
        <taxon>Alveolata</taxon>
        <taxon>Dinophyceae</taxon>
        <taxon>Suessiales</taxon>
        <taxon>Suessiaceae</taxon>
        <taxon>Polarella</taxon>
    </lineage>
</organism>
<evidence type="ECO:0000313" key="3">
    <source>
        <dbReference type="Proteomes" id="UP000626109"/>
    </source>
</evidence>
<dbReference type="PANTHER" id="PTHR20875:SF0">
    <property type="entry name" value="GH12158P"/>
    <property type="match status" value="1"/>
</dbReference>
<dbReference type="AlphaFoldDB" id="A0A813K0Z7"/>
<gene>
    <name evidence="2" type="ORF">PGLA2088_LOCUS25935</name>
</gene>
<accession>A0A813K0Z7</accession>
<proteinExistence type="predicted"/>
<comment type="caution">
    <text evidence="2">The sequence shown here is derived from an EMBL/GenBank/DDBJ whole genome shotgun (WGS) entry which is preliminary data.</text>
</comment>
<evidence type="ECO:0000313" key="2">
    <source>
        <dbReference type="EMBL" id="CAE8688479.1"/>
    </source>
</evidence>
<feature type="compositionally biased region" description="Polar residues" evidence="1">
    <location>
        <begin position="72"/>
        <end position="92"/>
    </location>
</feature>